<dbReference type="InterPro" id="IPR036397">
    <property type="entry name" value="RNaseH_sf"/>
</dbReference>
<dbReference type="AlphaFoldDB" id="A0A1B0GPT9"/>
<keyword evidence="4" id="KW-0378">Hydrolase</keyword>
<dbReference type="InterPro" id="IPR047021">
    <property type="entry name" value="REXO1/3/4-like"/>
</dbReference>
<evidence type="ECO:0000313" key="9">
    <source>
        <dbReference type="Proteomes" id="UP000092462"/>
    </source>
</evidence>
<dbReference type="GO" id="GO:0005634">
    <property type="term" value="C:nucleus"/>
    <property type="evidence" value="ECO:0007669"/>
    <property type="project" value="UniProtKB-SubCell"/>
</dbReference>
<dbReference type="InterPro" id="IPR013520">
    <property type="entry name" value="Ribonucl_H"/>
</dbReference>
<keyword evidence="6" id="KW-0539">Nucleus</keyword>
<feature type="compositionally biased region" description="Basic and acidic residues" evidence="7">
    <location>
        <begin position="50"/>
        <end position="63"/>
    </location>
</feature>
<dbReference type="PANTHER" id="PTHR12801:SF82">
    <property type="entry name" value="RNA EXONUCLEASE 5"/>
    <property type="match status" value="1"/>
</dbReference>
<evidence type="ECO:0000256" key="3">
    <source>
        <dbReference type="ARBA" id="ARBA00022722"/>
    </source>
</evidence>
<dbReference type="Proteomes" id="UP000092462">
    <property type="component" value="Unassembled WGS sequence"/>
</dbReference>
<keyword evidence="5" id="KW-0269">Exonuclease</keyword>
<organism evidence="8 9">
    <name type="scientific">Phlebotomus papatasi</name>
    <name type="common">Sandfly</name>
    <dbReference type="NCBI Taxonomy" id="29031"/>
    <lineage>
        <taxon>Eukaryota</taxon>
        <taxon>Metazoa</taxon>
        <taxon>Ecdysozoa</taxon>
        <taxon>Arthropoda</taxon>
        <taxon>Hexapoda</taxon>
        <taxon>Insecta</taxon>
        <taxon>Pterygota</taxon>
        <taxon>Neoptera</taxon>
        <taxon>Endopterygota</taxon>
        <taxon>Diptera</taxon>
        <taxon>Nematocera</taxon>
        <taxon>Psychodoidea</taxon>
        <taxon>Psychodidae</taxon>
        <taxon>Phlebotomus</taxon>
        <taxon>Phlebotomus</taxon>
    </lineage>
</organism>
<sequence>MPPTKQEIRLEKKKKKMAALAAVAELNDRDLGLKEEGTSSIADQSCDPEPEIKRPKIDEMSPEKATFTKEEYKELKKALEDRKKQLKNVPKIRLKTPGEVASLDIRACDRTPIFLEDIQHLVMQTVFGKESPQTPWRWCNLEKVQQITHTVILFIEGIYLYHFSAYESLFQETNKIFKLKLETVMPPHREGRILEEFASVPLAMSQREILIRQYGSLEAALEVMQDPVVMLKSIFPIEKRNGDKEQEEELHPDDVFPRTKLLLRPLQMVDEGYPLPLRGELATKCRDYLLTKDSYKEVTPQSPMFGLDCEMCRTTLGFNELTRVSIVNEEYKTVYETLVKPANPIIDYLTPYSGITADLMKDVTKTAEEVQQEIRELLPADAILVGQSLNMDLNALGMMHPYVIDTSVIYNITGDRRFKSKLQVLAREFLGETIQKSPEGHDSVEDSVATLKLTKLKLAKGIDFGDIVLSKKHRQKRKEENFDEMLAEIEGKVLKKALTKPKKNLSTLIVSSNATGADYEKFMEARRLQQTAEEQENAKISCFMKKSNKAAISKTCTALLDAAFALTHVKINPDNLVDEKVEGTLSRVDQWISKIWNSMAINGVFLVLMGGSPLSSSGVSLMEVKKLSRSDKSTQ</sequence>
<protein>
    <submittedName>
        <fullName evidence="8">Uncharacterized protein</fullName>
    </submittedName>
</protein>
<dbReference type="InterPro" id="IPR034922">
    <property type="entry name" value="REX1-like_exo"/>
</dbReference>
<dbReference type="SMART" id="SM00479">
    <property type="entry name" value="EXOIII"/>
    <property type="match status" value="1"/>
</dbReference>
<proteinExistence type="inferred from homology"/>
<evidence type="ECO:0000313" key="8">
    <source>
        <dbReference type="EnsemblMetazoa" id="PPAI008221-PA"/>
    </source>
</evidence>
<evidence type="ECO:0000256" key="4">
    <source>
        <dbReference type="ARBA" id="ARBA00022801"/>
    </source>
</evidence>
<evidence type="ECO:0000256" key="7">
    <source>
        <dbReference type="SAM" id="MobiDB-lite"/>
    </source>
</evidence>
<comment type="similarity">
    <text evidence="2">Belongs to the REXO1/REXO3 family.</text>
</comment>
<evidence type="ECO:0000256" key="5">
    <source>
        <dbReference type="ARBA" id="ARBA00022839"/>
    </source>
</evidence>
<accession>A0A1B0GPT9</accession>
<dbReference type="GO" id="GO:0004527">
    <property type="term" value="F:exonuclease activity"/>
    <property type="evidence" value="ECO:0007669"/>
    <property type="project" value="UniProtKB-KW"/>
</dbReference>
<dbReference type="EnsemblMetazoa" id="PPAI008221-RA">
    <property type="protein sequence ID" value="PPAI008221-PA"/>
    <property type="gene ID" value="PPAI008221"/>
</dbReference>
<keyword evidence="3" id="KW-0540">Nuclease</keyword>
<dbReference type="PANTHER" id="PTHR12801">
    <property type="entry name" value="RNA EXONUCLEASE REXO1 / RECO3 FAMILY MEMBER-RELATED"/>
    <property type="match status" value="1"/>
</dbReference>
<dbReference type="CDD" id="cd06145">
    <property type="entry name" value="REX1_like"/>
    <property type="match status" value="1"/>
</dbReference>
<dbReference type="SUPFAM" id="SSF53098">
    <property type="entry name" value="Ribonuclease H-like"/>
    <property type="match status" value="1"/>
</dbReference>
<comment type="subcellular location">
    <subcellularLocation>
        <location evidence="1">Nucleus</location>
    </subcellularLocation>
</comment>
<keyword evidence="9" id="KW-1185">Reference proteome</keyword>
<dbReference type="EMBL" id="AJVK01034735">
    <property type="status" value="NOT_ANNOTATED_CDS"/>
    <property type="molecule type" value="Genomic_DNA"/>
</dbReference>
<name>A0A1B0GPT9_PHLPP</name>
<dbReference type="FunFam" id="3.30.420.10:FF:000019">
    <property type="entry name" value="RNA exonuclease NEF-sp"/>
    <property type="match status" value="1"/>
</dbReference>
<feature type="region of interest" description="Disordered" evidence="7">
    <location>
        <begin position="34"/>
        <end position="63"/>
    </location>
</feature>
<evidence type="ECO:0000256" key="2">
    <source>
        <dbReference type="ARBA" id="ARBA00006357"/>
    </source>
</evidence>
<reference evidence="8" key="1">
    <citation type="submission" date="2022-08" db="UniProtKB">
        <authorList>
            <consortium name="EnsemblMetazoa"/>
        </authorList>
    </citation>
    <scope>IDENTIFICATION</scope>
    <source>
        <strain evidence="8">Israel</strain>
    </source>
</reference>
<dbReference type="InterPro" id="IPR012337">
    <property type="entry name" value="RNaseH-like_sf"/>
</dbReference>
<dbReference type="Gene3D" id="3.30.420.10">
    <property type="entry name" value="Ribonuclease H-like superfamily/Ribonuclease H"/>
    <property type="match status" value="1"/>
</dbReference>
<evidence type="ECO:0000256" key="6">
    <source>
        <dbReference type="ARBA" id="ARBA00023242"/>
    </source>
</evidence>
<dbReference type="Pfam" id="PF00929">
    <property type="entry name" value="RNase_T"/>
    <property type="match status" value="1"/>
</dbReference>
<dbReference type="VEuPathDB" id="VectorBase:PPAI008221"/>
<dbReference type="VEuPathDB" id="VectorBase:PPAPM1_002983"/>
<dbReference type="GO" id="GO:0003676">
    <property type="term" value="F:nucleic acid binding"/>
    <property type="evidence" value="ECO:0007669"/>
    <property type="project" value="InterPro"/>
</dbReference>
<evidence type="ECO:0000256" key="1">
    <source>
        <dbReference type="ARBA" id="ARBA00004123"/>
    </source>
</evidence>